<dbReference type="Gene3D" id="3.40.50.2000">
    <property type="entry name" value="Glycogen Phosphorylase B"/>
    <property type="match status" value="1"/>
</dbReference>
<dbReference type="UniPathway" id="UPA00958"/>
<protein>
    <recommendedName>
        <fullName evidence="5 13">3-deoxy-D-manno-octulosonic acid transferase</fullName>
        <shortName evidence="13">Kdo transferase</shortName>
        <ecNumber evidence="4 13">2.4.99.12</ecNumber>
    </recommendedName>
    <alternativeName>
        <fullName evidence="9 13">Lipid IV(A) 3-deoxy-D-manno-octulosonic acid transferase</fullName>
    </alternativeName>
</protein>
<dbReference type="GO" id="GO:0009244">
    <property type="term" value="P:lipopolysaccharide core region biosynthetic process"/>
    <property type="evidence" value="ECO:0007669"/>
    <property type="project" value="UniProtKB-UniRule"/>
</dbReference>
<comment type="subcellular location">
    <subcellularLocation>
        <location evidence="1">Cell inner membrane</location>
        <topology evidence="1">Single-pass membrane protein</topology>
        <orientation evidence="1">Cytoplasmic side</orientation>
    </subcellularLocation>
    <subcellularLocation>
        <location evidence="13">Cell membrane</location>
    </subcellularLocation>
</comment>
<dbReference type="SUPFAM" id="SSF53756">
    <property type="entry name" value="UDP-Glycosyltransferase/glycogen phosphorylase"/>
    <property type="match status" value="1"/>
</dbReference>
<dbReference type="GO" id="GO:0005886">
    <property type="term" value="C:plasma membrane"/>
    <property type="evidence" value="ECO:0007669"/>
    <property type="project" value="UniProtKB-SubCell"/>
</dbReference>
<feature type="active site" description="Proton acceptor" evidence="11">
    <location>
        <position position="61"/>
    </location>
</feature>
<keyword evidence="13" id="KW-1003">Cell membrane</keyword>
<dbReference type="GO" id="GO:0043842">
    <property type="term" value="F:Kdo transferase activity"/>
    <property type="evidence" value="ECO:0007669"/>
    <property type="project" value="UniProtKB-EC"/>
</dbReference>
<evidence type="ECO:0000259" key="14">
    <source>
        <dbReference type="Pfam" id="PF00534"/>
    </source>
</evidence>
<name>E8M033_9VIBR</name>
<feature type="domain" description="3-deoxy-D-manno-octulosonic-acid transferase N-terminal" evidence="15">
    <location>
        <begin position="34"/>
        <end position="211"/>
    </location>
</feature>
<evidence type="ECO:0000256" key="13">
    <source>
        <dbReference type="RuleBase" id="RU365103"/>
    </source>
</evidence>
<dbReference type="Gene3D" id="3.40.50.11720">
    <property type="entry name" value="3-Deoxy-D-manno-octulosonic-acid transferase, N-terminal domain"/>
    <property type="match status" value="1"/>
</dbReference>
<evidence type="ECO:0000313" key="16">
    <source>
        <dbReference type="EMBL" id="EGA63685.1"/>
    </source>
</evidence>
<proteinExistence type="inferred from homology"/>
<evidence type="ECO:0000256" key="3">
    <source>
        <dbReference type="ARBA" id="ARBA00006380"/>
    </source>
</evidence>
<evidence type="ECO:0000256" key="7">
    <source>
        <dbReference type="ARBA" id="ARBA00022679"/>
    </source>
</evidence>
<accession>E8M033</accession>
<dbReference type="Pfam" id="PF00534">
    <property type="entry name" value="Glycos_transf_1"/>
    <property type="match status" value="1"/>
</dbReference>
<dbReference type="Pfam" id="PF04413">
    <property type="entry name" value="Glycos_transf_N"/>
    <property type="match status" value="1"/>
</dbReference>
<evidence type="ECO:0000256" key="9">
    <source>
        <dbReference type="ARBA" id="ARBA00031445"/>
    </source>
</evidence>
<evidence type="ECO:0000256" key="2">
    <source>
        <dbReference type="ARBA" id="ARBA00004713"/>
    </source>
</evidence>
<keyword evidence="6" id="KW-0472">Membrane</keyword>
<evidence type="ECO:0000256" key="1">
    <source>
        <dbReference type="ARBA" id="ARBA00004388"/>
    </source>
</evidence>
<keyword evidence="17" id="KW-1185">Reference proteome</keyword>
<dbReference type="GO" id="GO:0009245">
    <property type="term" value="P:lipid A biosynthetic process"/>
    <property type="evidence" value="ECO:0007669"/>
    <property type="project" value="TreeGrafter"/>
</dbReference>
<dbReference type="FunFam" id="3.40.50.2000:FF:000032">
    <property type="entry name" value="3-deoxy-D-manno-octulosonic acid transferase"/>
    <property type="match status" value="1"/>
</dbReference>
<organism evidence="16 17">
    <name type="scientific">Vibrio brasiliensis LMG 20546</name>
    <dbReference type="NCBI Taxonomy" id="945543"/>
    <lineage>
        <taxon>Bacteria</taxon>
        <taxon>Pseudomonadati</taxon>
        <taxon>Pseudomonadota</taxon>
        <taxon>Gammaproteobacteria</taxon>
        <taxon>Vibrionales</taxon>
        <taxon>Vibrionaceae</taxon>
        <taxon>Vibrio</taxon>
        <taxon>Vibrio oreintalis group</taxon>
    </lineage>
</organism>
<dbReference type="FunFam" id="3.40.50.11720:FF:000001">
    <property type="entry name" value="3-deoxy-D-manno-octulosonic acid transferase"/>
    <property type="match status" value="1"/>
</dbReference>
<gene>
    <name evidence="16" type="ORF">VIBR0546_16356</name>
</gene>
<dbReference type="InterPro" id="IPR039901">
    <property type="entry name" value="Kdotransferase"/>
</dbReference>
<dbReference type="PANTHER" id="PTHR42755:SF1">
    <property type="entry name" value="3-DEOXY-D-MANNO-OCTULOSONIC ACID TRANSFERASE, MITOCHONDRIAL-RELATED"/>
    <property type="match status" value="1"/>
</dbReference>
<dbReference type="Proteomes" id="UP000004371">
    <property type="component" value="Unassembled WGS sequence"/>
</dbReference>
<dbReference type="RefSeq" id="WP_006881444.1">
    <property type="nucleotide sequence ID" value="NZ_AEVS01000111.1"/>
</dbReference>
<dbReference type="NCBIfam" id="NF004388">
    <property type="entry name" value="PRK05749.1-4"/>
    <property type="match status" value="1"/>
</dbReference>
<dbReference type="OrthoDB" id="9789797at2"/>
<feature type="domain" description="Glycosyl transferase family 1" evidence="14">
    <location>
        <begin position="286"/>
        <end position="401"/>
    </location>
</feature>
<dbReference type="STRING" id="945543.VIBR0546_16356"/>
<comment type="function">
    <text evidence="13">Involved in lipopolysaccharide (LPS) biosynthesis. Catalyzes the transfer of 3-deoxy-D-manno-octulosonate (Kdo) residue(s) from CMP-Kdo to lipid IV(A), the tetraacyldisaccharide-1,4'-bisphosphate precursor of lipid A.</text>
</comment>
<dbReference type="InterPro" id="IPR001296">
    <property type="entry name" value="Glyco_trans_1"/>
</dbReference>
<evidence type="ECO:0000256" key="4">
    <source>
        <dbReference type="ARBA" id="ARBA00012621"/>
    </source>
</evidence>
<dbReference type="EMBL" id="AEVS01000111">
    <property type="protein sequence ID" value="EGA63685.1"/>
    <property type="molecule type" value="Genomic_DNA"/>
</dbReference>
<keyword evidence="7 13" id="KW-0808">Transferase</keyword>
<keyword evidence="6" id="KW-0997">Cell inner membrane</keyword>
<evidence type="ECO:0000256" key="12">
    <source>
        <dbReference type="PIRSR" id="PIRSR639901-2"/>
    </source>
</evidence>
<evidence type="ECO:0000259" key="15">
    <source>
        <dbReference type="Pfam" id="PF04413"/>
    </source>
</evidence>
<keyword evidence="13" id="KW-0448">Lipopolysaccharide biosynthesis</keyword>
<evidence type="ECO:0000256" key="5">
    <source>
        <dbReference type="ARBA" id="ARBA00019077"/>
    </source>
</evidence>
<comment type="similarity">
    <text evidence="3">Belongs to the glycosyltransferase group 1 family. Glycosyltransferase 30 subfamily.</text>
</comment>
<dbReference type="InterPro" id="IPR007507">
    <property type="entry name" value="Glycos_transf_N"/>
</dbReference>
<evidence type="ECO:0000256" key="6">
    <source>
        <dbReference type="ARBA" id="ARBA00022519"/>
    </source>
</evidence>
<comment type="catalytic activity">
    <reaction evidence="10 13">
        <text>lipid IVA (E. coli) + CMP-3-deoxy-beta-D-manno-octulosonate = alpha-Kdo-(2-&gt;6)-lipid IVA (E. coli) + CMP + H(+)</text>
        <dbReference type="Rhea" id="RHEA:28066"/>
        <dbReference type="ChEBI" id="CHEBI:15378"/>
        <dbReference type="ChEBI" id="CHEBI:58603"/>
        <dbReference type="ChEBI" id="CHEBI:60364"/>
        <dbReference type="ChEBI" id="CHEBI:60377"/>
        <dbReference type="ChEBI" id="CHEBI:85987"/>
        <dbReference type="EC" id="2.4.99.12"/>
    </reaction>
</comment>
<dbReference type="PANTHER" id="PTHR42755">
    <property type="entry name" value="3-DEOXY-MANNO-OCTULOSONATE CYTIDYLYLTRANSFERASE"/>
    <property type="match status" value="1"/>
</dbReference>
<evidence type="ECO:0000256" key="10">
    <source>
        <dbReference type="ARBA" id="ARBA00049183"/>
    </source>
</evidence>
<reference evidence="16 17" key="1">
    <citation type="journal article" date="2012" name="Int. J. Syst. Evol. Microbiol.">
        <title>Vibrio caribbeanicus sp. nov., isolated from the marine sponge Scleritoderma cyanea.</title>
        <authorList>
            <person name="Hoffmann M."/>
            <person name="Monday S.R."/>
            <person name="Allard M.W."/>
            <person name="Strain E.A."/>
            <person name="Whittaker P."/>
            <person name="Naum M."/>
            <person name="McCarthy P.J."/>
            <person name="Lopez J.V."/>
            <person name="Fischer M."/>
            <person name="Brown E.W."/>
        </authorList>
    </citation>
    <scope>NUCLEOTIDE SEQUENCE [LARGE SCALE GENOMIC DNA]</scope>
    <source>
        <strain evidence="16 17">LMG 20546</strain>
    </source>
</reference>
<evidence type="ECO:0000256" key="8">
    <source>
        <dbReference type="ARBA" id="ARBA00022968"/>
    </source>
</evidence>
<dbReference type="eggNOG" id="COG1519">
    <property type="taxonomic scope" value="Bacteria"/>
</dbReference>
<comment type="caution">
    <text evidence="16">The sequence shown here is derived from an EMBL/GenBank/DDBJ whole genome shotgun (WGS) entry which is preliminary data.</text>
</comment>
<evidence type="ECO:0000256" key="11">
    <source>
        <dbReference type="PIRSR" id="PIRSR639901-1"/>
    </source>
</evidence>
<keyword evidence="8" id="KW-0812">Transmembrane</keyword>
<feature type="site" description="Transition state stabilizer" evidence="12">
    <location>
        <position position="130"/>
    </location>
</feature>
<dbReference type="InterPro" id="IPR038107">
    <property type="entry name" value="Glycos_transf_N_sf"/>
</dbReference>
<keyword evidence="8" id="KW-0735">Signal-anchor</keyword>
<dbReference type="EC" id="2.4.99.12" evidence="4 13"/>
<sequence length="421" mass="47166">MIRFLYTLILALLSPFLLFGLYKKKKGKPSFGNRWVEHFGFSPKLTSIDPPLWIHAVSVGETIAVTPFIKRMKEKYPHQKIVLTTTTSTGAEQARKLEGLVEHRYMPLDFPFAVKGFLNRINPSQLIIVETELWLNTLHIVHNANIPITVLNARLSQKSYEQYARYSFYTNRIVPCISNLLCQFDSDMNRFAKLGFSNDQLTTTGSIKFDISVSNHTLEQGNKLRKSIGNRPVWVAASTHKGEDEIVLSAHKTILELQPNALLILVPRHPERFDAVGELIDKFNMHYERRSSQSNDTAEAQVYLGDTMGELLTLIQAADICFMGGSLLGEKVGGHNVIEPSALRKPTITGPSYYNFDEIVKQLTSVNGLVVISTKHELAEEVTNLINSPSKANALGNSAYSVYAQSKGAIDRSITPLENLF</sequence>
<dbReference type="AlphaFoldDB" id="E8M033"/>
<feature type="site" description="Transition state stabilizer" evidence="12">
    <location>
        <position position="208"/>
    </location>
</feature>
<evidence type="ECO:0000313" key="17">
    <source>
        <dbReference type="Proteomes" id="UP000004371"/>
    </source>
</evidence>
<comment type="pathway">
    <text evidence="2 13">Bacterial outer membrane biogenesis; LPS core biosynthesis.</text>
</comment>